<keyword evidence="5" id="KW-1185">Reference proteome</keyword>
<dbReference type="PANTHER" id="PTHR34819">
    <property type="entry name" value="LARGE CYSTEINE-RICH PERIPLASMIC PROTEIN OMCB"/>
    <property type="match status" value="1"/>
</dbReference>
<dbReference type="InterPro" id="IPR051172">
    <property type="entry name" value="Chlamydia_OmcB"/>
</dbReference>
<gene>
    <name evidence="4" type="ORF">JD292_08955</name>
</gene>
<feature type="domain" description="DUF7927" evidence="3">
    <location>
        <begin position="1688"/>
        <end position="1818"/>
    </location>
</feature>
<evidence type="ECO:0000259" key="3">
    <source>
        <dbReference type="Pfam" id="PF25549"/>
    </source>
</evidence>
<dbReference type="InterPro" id="IPR057687">
    <property type="entry name" value="DUF7927"/>
</dbReference>
<feature type="region of interest" description="Disordered" evidence="1">
    <location>
        <begin position="2355"/>
        <end position="2375"/>
    </location>
</feature>
<dbReference type="NCBIfam" id="TIGR01451">
    <property type="entry name" value="B_ant_repeat"/>
    <property type="match status" value="2"/>
</dbReference>
<evidence type="ECO:0000313" key="5">
    <source>
        <dbReference type="Proteomes" id="UP000618733"/>
    </source>
</evidence>
<organism evidence="4 5">
    <name type="scientific">Leucobacter edaphi</name>
    <dbReference type="NCBI Taxonomy" id="2796472"/>
    <lineage>
        <taxon>Bacteria</taxon>
        <taxon>Bacillati</taxon>
        <taxon>Actinomycetota</taxon>
        <taxon>Actinomycetes</taxon>
        <taxon>Micrococcales</taxon>
        <taxon>Microbacteriaceae</taxon>
        <taxon>Leucobacter</taxon>
    </lineage>
</organism>
<dbReference type="Pfam" id="PF25549">
    <property type="entry name" value="DUF7927"/>
    <property type="match status" value="7"/>
</dbReference>
<dbReference type="EMBL" id="JAEHOI010000007">
    <property type="protein sequence ID" value="MBK0422202.1"/>
    <property type="molecule type" value="Genomic_DNA"/>
</dbReference>
<dbReference type="PANTHER" id="PTHR34819:SF3">
    <property type="entry name" value="CELL SURFACE PROTEIN"/>
    <property type="match status" value="1"/>
</dbReference>
<dbReference type="Proteomes" id="UP000618733">
    <property type="component" value="Unassembled WGS sequence"/>
</dbReference>
<keyword evidence="2" id="KW-0812">Transmembrane</keyword>
<dbReference type="NCBIfam" id="TIGR04226">
    <property type="entry name" value="RrgB_K2N_iso_D2"/>
    <property type="match status" value="6"/>
</dbReference>
<feature type="domain" description="DUF7927" evidence="3">
    <location>
        <begin position="1417"/>
        <end position="1548"/>
    </location>
</feature>
<dbReference type="InterPro" id="IPR013783">
    <property type="entry name" value="Ig-like_fold"/>
</dbReference>
<sequence length="2412" mass="252147">MNFAVRKSSLRGKPRPDASTKRRGGISLTMAALMVLGLVVAPTAAATAAPGDLASGVVVVDSNKNNAIDSGATGSNDTPLAGVKVTLRGTNPDHPGWTVTTDAQGHWSFPANVDHSASPGPFKVTLDAAGVNGNAYLTPTTPSPGVNDFTRVSGQPQRAVADVPANANDLKLNALVYPTWSTNVIALADPAGYDGKAIYTGTAPFDGNDTEPGFDRGEGNNRVRTSDVINYNWSVTANAEQDTKSNFTSWFEQTITLGPGAIATFGQIPTSCDAATSTITALPSGTVLKPRVDPPAGTTSVVLKCNLGLMGSDVGQKTLDSQVFVSGSSQNGATFTTSVRTYGATPEGVTTARPDGPHQFGPFEITAAPRYDLEKQRPWVWQLGEKTVNGQKKFGWEVVYSVQISTDRKTGVEAFKQPVTFEDSFWATSNDGKATLQPGFEWEMVSCEPDVGNTSVGPGGTTVYGKIGGPDTSGKGKSDASNSVVDSGSCAFQRTGDPKTGKYLITLSGIDTSGASFPTKSKEGTQLPANKFYVGAYAIKIFVPFEAVDAMDGIPGNATGTAKIGNRVGDFDPNGISGASNYGSGFEPGYCQPGPGSDQNTKCAKVPNGSQSNNVAALTDLTISPGSWGKVLSNPRGTYWFRNAPLPESANTLGDGSGQVQPGQTFASSIATKAQLDMKNFESCDVFDNSMMKLDLLKNIPGDNDNPNYPIWNSSYSAVSQVAPGQSEVDRSKMEAFQSNFTTKYAHVDLTGDSANTGTFDDPHNRWKGDWTKQRAAASGTGIACGNPNVTWYDSPDQVPGGIDAVNAVWLKAKPGYVQPASSQLIWVLGLQQRDTFFGGPNDGKQIPELTIAANFANVQSDSFGKWVPENGFIPGAGNTSGQNWADRKPSNMGDRWSLVRAQMAITKHTINGKVDGVDATGASNVGVTGSAKAGTPVIWQIDPTLTATNPSPAPVPNVVVTDTLPKGVEYDAIATAAIAGNLAPGTATTNADGTTTLTWNLGTRTPNEPVGPFKVVTRIDPLLPNNTSLVNKTEIRADGVSYNKSSHFDDHTVVVTQPGSLQLKKSVDAPLDVQDKNQVYTLQVRNFAETLRVQAPTIIDVMPYNGDATNDALVNRNPASKYSGTSKLSGAPQAFLFDGATPAEGTFYYTTIDPAKVPQDLNKDTDPSIWSTTFTTDATAWKFVAKNPLERTAAGATSGLQIKFTMNQDQNAAGDLYVNRFTAFSDTFKDNGTYQMLTSNQVMVRVLGYSIGDLIWFDANNDGKFTPGVDTMAPEGVKVEVYDNATGKIVKGGNVTTNKDGRWVVNDLPEGSYYAVIPASELAPGGPLAGYVAQTVGYQADPNNNVNEAGDHNGAAQSDGSIKTGALTLKALVNGDKINGQAPLNDNTGNMPVTPGTTDDFTNFTLDMALKAPPGYKFTKTADPVSGTAVQAGSTITYTVTGENTGKTPLDVVINDDLTKVLEFATLTDGPTATIDGAAANPAAELSGTALSWKGALKPGQKVTVVYTVTVNTGHEGETVNNHASSTATPPYDPPITPPDVVTEHPIPGYDFTKTADPQSGTAVQPGDTITYTLTGTNTGATVLDPVNITDDLSKVLNHADLVGQPTISVTGGLVVPVPDPALNGTTLNWTGKLDPKQTVTISYTVKVKSDAWGVLLENHASSDATPPLLPPITPPDVTTEHPTPKYEFAKTADPATGTAVQPGDTITYTLTGTNSGKTDLDPVVIHDDLSKVLDNATITTAPAATINGAPATDPIQSGTSLDWNGALKPGETVTITYTVTLNDDAWGVLLENHASSSATPPTGPPITPPDVKTEHPTPKYEFTKTSDPKSGTAVQPNDTITYTLTGKNSGKTVLDPVNITDDLSKVLNNAAIQGDPTVAIVNAADGSPAAATPLPVNLNGTDLSWSGTLEPGQNVVITYTVKLNEDAWGVLLNNHASSTATPPTGPPITPPEVTTEHPTPKYEFAKTSDPKSGTAVNPGQTITYTLTGTNSGKTDLDPVVINDDLSKVLNNAELTTAPEATIAGESNVPAPEVNGTDVRWTGSLKPGQEVKITYTVTLNKDATGVIVNNHASSTATPPTGPPITPPEVETWHPTPGYTFTKNANPVTGSAVQAGDLITYTLTGVNSGQTVLDPVTVSDDMSGVLEFATMEQAPTAKIISETGVTPATAPDVNGTNLSWNGSLQKGERVEITYTVQVKAGFEGKTLHNRAKSEATPPELPPITPPEVVTEHPIPGFTVTKSSDPKSGSTVKPGSTVTYTVTGSNTGATVLDPVNLTDDLSKVLNHAKMSDAASAVIVGEDGGHTKATAPKLSGTTLTWDGKLAIGERVELSYTVRINDDATGVKIRNVVTGTATPPGLPPIAPPPAETTHQTASGLEVTGGESLWGVAGIGALLLAAGGVLMIRRRKQQRA</sequence>
<dbReference type="SUPFAM" id="SSF117074">
    <property type="entry name" value="Hypothetical protein PA1324"/>
    <property type="match status" value="1"/>
</dbReference>
<feature type="domain" description="DUF7927" evidence="3">
    <location>
        <begin position="2099"/>
        <end position="2234"/>
    </location>
</feature>
<dbReference type="GO" id="GO:0005975">
    <property type="term" value="P:carbohydrate metabolic process"/>
    <property type="evidence" value="ECO:0007669"/>
    <property type="project" value="UniProtKB-ARBA"/>
</dbReference>
<feature type="region of interest" description="Disordered" evidence="1">
    <location>
        <begin position="1937"/>
        <end position="1962"/>
    </location>
</feature>
<dbReference type="Gene3D" id="2.60.40.740">
    <property type="match status" value="6"/>
</dbReference>
<dbReference type="InterPro" id="IPR026466">
    <property type="entry name" value="Fim_isopep_form_D2_dom"/>
</dbReference>
<accession>A0A934QEZ7</accession>
<evidence type="ECO:0000256" key="1">
    <source>
        <dbReference type="SAM" id="MobiDB-lite"/>
    </source>
</evidence>
<feature type="domain" description="DUF7927" evidence="3">
    <location>
        <begin position="1964"/>
        <end position="2092"/>
    </location>
</feature>
<feature type="domain" description="DUF7927" evidence="3">
    <location>
        <begin position="2237"/>
        <end position="2371"/>
    </location>
</feature>
<protein>
    <submittedName>
        <fullName evidence="4">DUF11 domain-containing protein</fullName>
    </submittedName>
</protein>
<dbReference type="RefSeq" id="WP_200132400.1">
    <property type="nucleotide sequence ID" value="NZ_JAEHOI010000007.1"/>
</dbReference>
<reference evidence="4" key="1">
    <citation type="submission" date="2020-12" db="EMBL/GenBank/DDBJ databases">
        <title>Leucobacter sp. CAS2, isolated from Chromium sludge.</title>
        <authorList>
            <person name="Xu Z."/>
        </authorList>
    </citation>
    <scope>NUCLEOTIDE SEQUENCE</scope>
    <source>
        <strain evidence="4">CSA2</strain>
    </source>
</reference>
<keyword evidence="2" id="KW-1133">Transmembrane helix</keyword>
<feature type="region of interest" description="Disordered" evidence="1">
    <location>
        <begin position="1"/>
        <end position="23"/>
    </location>
</feature>
<feature type="domain" description="DUF7927" evidence="3">
    <location>
        <begin position="1822"/>
        <end position="1960"/>
    </location>
</feature>
<feature type="compositionally biased region" description="Basic and acidic residues" evidence="1">
    <location>
        <begin position="1813"/>
        <end position="1829"/>
    </location>
</feature>
<evidence type="ECO:0000313" key="4">
    <source>
        <dbReference type="EMBL" id="MBK0422202.1"/>
    </source>
</evidence>
<feature type="transmembrane region" description="Helical" evidence="2">
    <location>
        <begin position="2385"/>
        <end position="2404"/>
    </location>
</feature>
<feature type="domain" description="DUF7927" evidence="3">
    <location>
        <begin position="1551"/>
        <end position="1684"/>
    </location>
</feature>
<feature type="compositionally biased region" description="Polar residues" evidence="1">
    <location>
        <begin position="479"/>
        <end position="491"/>
    </location>
</feature>
<dbReference type="InterPro" id="IPR047589">
    <property type="entry name" value="DUF11_rpt"/>
</dbReference>
<comment type="caution">
    <text evidence="4">The sequence shown here is derived from an EMBL/GenBank/DDBJ whole genome shotgun (WGS) entry which is preliminary data.</text>
</comment>
<feature type="region of interest" description="Disordered" evidence="1">
    <location>
        <begin position="1796"/>
        <end position="1837"/>
    </location>
</feature>
<proteinExistence type="predicted"/>
<keyword evidence="2" id="KW-0472">Membrane</keyword>
<feature type="region of interest" description="Disordered" evidence="1">
    <location>
        <begin position="2072"/>
        <end position="2096"/>
    </location>
</feature>
<feature type="region of interest" description="Disordered" evidence="1">
    <location>
        <begin position="1517"/>
        <end position="1564"/>
    </location>
</feature>
<name>A0A934QEZ7_9MICO</name>
<feature type="region of interest" description="Disordered" evidence="1">
    <location>
        <begin position="468"/>
        <end position="491"/>
    </location>
</feature>
<dbReference type="Gene3D" id="2.60.40.10">
    <property type="entry name" value="Immunoglobulins"/>
    <property type="match status" value="2"/>
</dbReference>
<evidence type="ECO:0000256" key="2">
    <source>
        <dbReference type="SAM" id="Phobius"/>
    </source>
</evidence>
<feature type="compositionally biased region" description="Pro residues" evidence="1">
    <location>
        <begin position="2357"/>
        <end position="2367"/>
    </location>
</feature>